<dbReference type="Pfam" id="PF00580">
    <property type="entry name" value="UvrD-helicase"/>
    <property type="match status" value="1"/>
</dbReference>
<evidence type="ECO:0000256" key="4">
    <source>
        <dbReference type="ARBA" id="ARBA00022806"/>
    </source>
</evidence>
<keyword evidence="3 12" id="KW-0378">Hydrolase</keyword>
<dbReference type="SMART" id="SM00479">
    <property type="entry name" value="EXOIII"/>
    <property type="match status" value="1"/>
</dbReference>
<evidence type="ECO:0000256" key="6">
    <source>
        <dbReference type="ARBA" id="ARBA00022840"/>
    </source>
</evidence>
<comment type="similarity">
    <text evidence="1">Belongs to the helicase family. UvrD subfamily.</text>
</comment>
<dbReference type="GO" id="GO:0043138">
    <property type="term" value="F:3'-5' DNA helicase activity"/>
    <property type="evidence" value="ECO:0007669"/>
    <property type="project" value="UniProtKB-EC"/>
</dbReference>
<dbReference type="PROSITE" id="PS51198">
    <property type="entry name" value="UVRD_HELICASE_ATP_BIND"/>
    <property type="match status" value="1"/>
</dbReference>
<comment type="caution">
    <text evidence="15">The sequence shown here is derived from an EMBL/GenBank/DDBJ whole genome shotgun (WGS) entry which is preliminary data.</text>
</comment>
<feature type="binding site" evidence="12">
    <location>
        <begin position="25"/>
        <end position="32"/>
    </location>
    <ligand>
        <name>ATP</name>
        <dbReference type="ChEBI" id="CHEBI:30616"/>
    </ligand>
</feature>
<dbReference type="GO" id="GO:0000725">
    <property type="term" value="P:recombinational repair"/>
    <property type="evidence" value="ECO:0007669"/>
    <property type="project" value="TreeGrafter"/>
</dbReference>
<keyword evidence="16" id="KW-1185">Reference proteome</keyword>
<dbReference type="GO" id="GO:0004527">
    <property type="term" value="F:exonuclease activity"/>
    <property type="evidence" value="ECO:0007669"/>
    <property type="project" value="UniProtKB-KW"/>
</dbReference>
<dbReference type="Pfam" id="PF00929">
    <property type="entry name" value="RNase_T"/>
    <property type="match status" value="1"/>
</dbReference>
<evidence type="ECO:0000256" key="11">
    <source>
        <dbReference type="ARBA" id="ARBA00048988"/>
    </source>
</evidence>
<evidence type="ECO:0000256" key="10">
    <source>
        <dbReference type="ARBA" id="ARBA00034808"/>
    </source>
</evidence>
<evidence type="ECO:0000313" key="15">
    <source>
        <dbReference type="EMBL" id="MSV24014.1"/>
    </source>
</evidence>
<keyword evidence="4 12" id="KW-0347">Helicase</keyword>
<keyword evidence="5" id="KW-0540">Nuclease</keyword>
<keyword evidence="2 12" id="KW-0547">Nucleotide-binding</keyword>
<dbReference type="GO" id="GO:0006260">
    <property type="term" value="P:DNA replication"/>
    <property type="evidence" value="ECO:0007669"/>
    <property type="project" value="InterPro"/>
</dbReference>
<dbReference type="InterPro" id="IPR012337">
    <property type="entry name" value="RNaseH-like_sf"/>
</dbReference>
<organism evidence="15 16">
    <name type="scientific">Selenomonas montiformis</name>
    <dbReference type="NCBI Taxonomy" id="2652285"/>
    <lineage>
        <taxon>Bacteria</taxon>
        <taxon>Bacillati</taxon>
        <taxon>Bacillota</taxon>
        <taxon>Negativicutes</taxon>
        <taxon>Selenomonadales</taxon>
        <taxon>Selenomonadaceae</taxon>
        <taxon>Selenomonas</taxon>
    </lineage>
</organism>
<evidence type="ECO:0000256" key="2">
    <source>
        <dbReference type="ARBA" id="ARBA00022741"/>
    </source>
</evidence>
<dbReference type="InterPro" id="IPR006054">
    <property type="entry name" value="DnaQ"/>
</dbReference>
<dbReference type="Proteomes" id="UP000430222">
    <property type="component" value="Unassembled WGS sequence"/>
</dbReference>
<dbReference type="PANTHER" id="PTHR11070:SF2">
    <property type="entry name" value="ATP-DEPENDENT DNA HELICASE SRS2"/>
    <property type="match status" value="1"/>
</dbReference>
<evidence type="ECO:0000259" key="13">
    <source>
        <dbReference type="PROSITE" id="PS51198"/>
    </source>
</evidence>
<dbReference type="Gene3D" id="1.10.10.160">
    <property type="match status" value="1"/>
</dbReference>
<keyword evidence="7" id="KW-0238">DNA-binding</keyword>
<gene>
    <name evidence="15" type="ORF">FYJ78_02195</name>
</gene>
<accession>A0A6I2UVC5</accession>
<evidence type="ECO:0000256" key="8">
    <source>
        <dbReference type="ARBA" id="ARBA00023235"/>
    </source>
</evidence>
<keyword evidence="6 12" id="KW-0067">ATP-binding</keyword>
<evidence type="ECO:0000256" key="3">
    <source>
        <dbReference type="ARBA" id="ARBA00022801"/>
    </source>
</evidence>
<dbReference type="InterPro" id="IPR014016">
    <property type="entry name" value="UvrD-like_ATP-bd"/>
</dbReference>
<dbReference type="AlphaFoldDB" id="A0A6I2UVC5"/>
<reference evidence="15 16" key="1">
    <citation type="submission" date="2019-08" db="EMBL/GenBank/DDBJ databases">
        <title>In-depth cultivation of the pig gut microbiome towards novel bacterial diversity and tailored functional studies.</title>
        <authorList>
            <person name="Wylensek D."/>
            <person name="Hitch T.C.A."/>
            <person name="Clavel T."/>
        </authorList>
    </citation>
    <scope>NUCLEOTIDE SEQUENCE [LARGE SCALE GENOMIC DNA]</scope>
    <source>
        <strain evidence="16">WCA-380-WT-3B3</strain>
    </source>
</reference>
<keyword evidence="5" id="KW-0269">Exonuclease</keyword>
<dbReference type="CDD" id="cd06127">
    <property type="entry name" value="DEDDh"/>
    <property type="match status" value="1"/>
</dbReference>
<protein>
    <recommendedName>
        <fullName evidence="10">DNA 3'-5' helicase</fullName>
        <ecNumber evidence="10">5.6.2.4</ecNumber>
    </recommendedName>
</protein>
<dbReference type="InterPro" id="IPR013986">
    <property type="entry name" value="DExx_box_DNA_helicase_dom_sf"/>
</dbReference>
<dbReference type="InterPro" id="IPR027417">
    <property type="entry name" value="P-loop_NTPase"/>
</dbReference>
<sequence>MNFSKLNALQREAVEELDRNILLLAPAGTGKTNTLACRIVHIIEQDRALPEEILCLTFTNKACREMRERISRYAGETGKRVIVRTFHGFCYDVVKTEAKRHSDWFADFTIFDETDCRGLLRECLGEEWPVAPVQELIGQLKEKRAEYEIHTDDARADYERTIRRLIQTDPESVRRHAVDDSHHFYAGLFEGWQAWGADLASRYDDQLHSLHGLDFTDLIVRAGQLFSDPEVALKWARRFVYMNIDEVQDTSELEYRILSRIFGSSHLLLCGDYFQTIYEWRGSHPEQVLRQYQQDCGPRRIVLHENYRSSQVILDASFACLRSFFPERVAALYPEGMQSVGGEKGAPIVIKGALDAAEEAQWIYYTIQQLPVTDYSQVCVLTRNNACNRILSEQFRSLGRCLPKEQRLPFMLLDEAKFFRRQEVKDALAFLRLVVNPNDVFSLVRILNRFGQGIGPTAVRTISSRAYRQAGLRLTDFIDAEARRNGDPFAALLRAWAKEDIVVFDVESTGLDTARDEIIQIAGIRLTADGKVKAEFRQVLRPERSVGESVRVHGMSDEWLARHGQDSREVLQDFCRFAAGTVLAGHNVTYDLHILSSQLSRLGLPPLDYAAYVDTLELFRRFHPELPNHRLEFLGRYCKTEHRSSHDAADDVLATAEILHFAIVHDIRPSEAERREFFAKWQEKFTALAEMMDEFRQQAAVQRPWQLIGHIVVRAGLDRYYLAHHEPQRVEHLRDLFRQARDLDDGSLAPLEAIERLLRDASLSNTELDALTRRSQIPIITVHQAKGAEFDYVFLAGLQDGTFPGFRAERNGSLNEEKRLFYVGITRARKQLFLSWSQQHYGYYRQMSRFLLAIPRSLTHNE</sequence>
<dbReference type="NCBIfam" id="TIGR00573">
    <property type="entry name" value="dnaq"/>
    <property type="match status" value="1"/>
</dbReference>
<dbReference type="EC" id="5.6.2.4" evidence="10"/>
<dbReference type="Gene3D" id="3.30.420.10">
    <property type="entry name" value="Ribonuclease H-like superfamily/Ribonuclease H"/>
    <property type="match status" value="1"/>
</dbReference>
<evidence type="ECO:0000256" key="9">
    <source>
        <dbReference type="ARBA" id="ARBA00034617"/>
    </source>
</evidence>
<dbReference type="InterPro" id="IPR036397">
    <property type="entry name" value="RNaseH_sf"/>
</dbReference>
<evidence type="ECO:0000259" key="14">
    <source>
        <dbReference type="PROSITE" id="PS51217"/>
    </source>
</evidence>
<dbReference type="PANTHER" id="PTHR11070">
    <property type="entry name" value="UVRD / RECB / PCRA DNA HELICASE FAMILY MEMBER"/>
    <property type="match status" value="1"/>
</dbReference>
<evidence type="ECO:0000313" key="16">
    <source>
        <dbReference type="Proteomes" id="UP000430222"/>
    </source>
</evidence>
<comment type="catalytic activity">
    <reaction evidence="9">
        <text>Couples ATP hydrolysis with the unwinding of duplex DNA by translocating in the 3'-5' direction.</text>
        <dbReference type="EC" id="5.6.2.4"/>
    </reaction>
</comment>
<evidence type="ECO:0000256" key="5">
    <source>
        <dbReference type="ARBA" id="ARBA00022839"/>
    </source>
</evidence>
<dbReference type="PROSITE" id="PS51217">
    <property type="entry name" value="UVRD_HELICASE_CTER"/>
    <property type="match status" value="1"/>
</dbReference>
<dbReference type="EMBL" id="VUNL01000002">
    <property type="protein sequence ID" value="MSV24014.1"/>
    <property type="molecule type" value="Genomic_DNA"/>
</dbReference>
<dbReference type="GO" id="GO:0033202">
    <property type="term" value="C:DNA helicase complex"/>
    <property type="evidence" value="ECO:0007669"/>
    <property type="project" value="TreeGrafter"/>
</dbReference>
<dbReference type="GO" id="GO:0005829">
    <property type="term" value="C:cytosol"/>
    <property type="evidence" value="ECO:0007669"/>
    <property type="project" value="TreeGrafter"/>
</dbReference>
<dbReference type="GO" id="GO:0003677">
    <property type="term" value="F:DNA binding"/>
    <property type="evidence" value="ECO:0007669"/>
    <property type="project" value="UniProtKB-KW"/>
</dbReference>
<evidence type="ECO:0000256" key="1">
    <source>
        <dbReference type="ARBA" id="ARBA00009922"/>
    </source>
</evidence>
<dbReference type="Pfam" id="PF13361">
    <property type="entry name" value="UvrD_C"/>
    <property type="match status" value="1"/>
</dbReference>
<keyword evidence="8" id="KW-0413">Isomerase</keyword>
<dbReference type="Gene3D" id="3.30.160.800">
    <property type="match status" value="1"/>
</dbReference>
<evidence type="ECO:0000256" key="12">
    <source>
        <dbReference type="PROSITE-ProRule" id="PRU00560"/>
    </source>
</evidence>
<evidence type="ECO:0000256" key="7">
    <source>
        <dbReference type="ARBA" id="ARBA00023125"/>
    </source>
</evidence>
<dbReference type="Gene3D" id="3.40.50.300">
    <property type="entry name" value="P-loop containing nucleotide triphosphate hydrolases"/>
    <property type="match status" value="2"/>
</dbReference>
<dbReference type="InterPro" id="IPR000212">
    <property type="entry name" value="DNA_helicase_UvrD/REP"/>
</dbReference>
<dbReference type="FunFam" id="3.30.420.10:FF:000045">
    <property type="entry name" value="3'-5' exonuclease DinG"/>
    <property type="match status" value="1"/>
</dbReference>
<dbReference type="Gene3D" id="1.10.486.10">
    <property type="entry name" value="PCRA, domain 4"/>
    <property type="match status" value="2"/>
</dbReference>
<proteinExistence type="inferred from homology"/>
<dbReference type="GO" id="GO:0005524">
    <property type="term" value="F:ATP binding"/>
    <property type="evidence" value="ECO:0007669"/>
    <property type="project" value="UniProtKB-UniRule"/>
</dbReference>
<dbReference type="CDD" id="cd17932">
    <property type="entry name" value="DEXQc_UvrD"/>
    <property type="match status" value="1"/>
</dbReference>
<dbReference type="SUPFAM" id="SSF53098">
    <property type="entry name" value="Ribonuclease H-like"/>
    <property type="match status" value="1"/>
</dbReference>
<dbReference type="RefSeq" id="WP_154619749.1">
    <property type="nucleotide sequence ID" value="NZ_VUNL01000002.1"/>
</dbReference>
<comment type="catalytic activity">
    <reaction evidence="11">
        <text>ATP + H2O = ADP + phosphate + H(+)</text>
        <dbReference type="Rhea" id="RHEA:13065"/>
        <dbReference type="ChEBI" id="CHEBI:15377"/>
        <dbReference type="ChEBI" id="CHEBI:15378"/>
        <dbReference type="ChEBI" id="CHEBI:30616"/>
        <dbReference type="ChEBI" id="CHEBI:43474"/>
        <dbReference type="ChEBI" id="CHEBI:456216"/>
        <dbReference type="EC" id="5.6.2.4"/>
    </reaction>
</comment>
<feature type="domain" description="UvrD-like helicase ATP-binding" evidence="13">
    <location>
        <begin position="4"/>
        <end position="310"/>
    </location>
</feature>
<dbReference type="SUPFAM" id="SSF52540">
    <property type="entry name" value="P-loop containing nucleoside triphosphate hydrolases"/>
    <property type="match status" value="1"/>
</dbReference>
<feature type="domain" description="UvrD-like helicase C-terminal" evidence="14">
    <location>
        <begin position="311"/>
        <end position="787"/>
    </location>
</feature>
<name>A0A6I2UVC5_9FIRM</name>
<dbReference type="InterPro" id="IPR013520">
    <property type="entry name" value="Ribonucl_H"/>
</dbReference>
<dbReference type="InterPro" id="IPR014017">
    <property type="entry name" value="DNA_helicase_UvrD-like_C"/>
</dbReference>
<dbReference type="GO" id="GO:0003887">
    <property type="term" value="F:DNA-directed DNA polymerase activity"/>
    <property type="evidence" value="ECO:0007669"/>
    <property type="project" value="InterPro"/>
</dbReference>